<feature type="domain" description="Cadherin" evidence="12">
    <location>
        <begin position="1555"/>
        <end position="1656"/>
    </location>
</feature>
<dbReference type="Gene3D" id="2.60.40.60">
    <property type="entry name" value="Cadherins"/>
    <property type="match status" value="11"/>
</dbReference>
<dbReference type="GO" id="GO:0005886">
    <property type="term" value="C:plasma membrane"/>
    <property type="evidence" value="ECO:0007669"/>
    <property type="project" value="InterPro"/>
</dbReference>
<dbReference type="GO" id="GO:0005911">
    <property type="term" value="C:cell-cell junction"/>
    <property type="evidence" value="ECO:0007669"/>
    <property type="project" value="TreeGrafter"/>
</dbReference>
<keyword evidence="5" id="KW-0130">Cell adhesion</keyword>
<evidence type="ECO:0000256" key="10">
    <source>
        <dbReference type="SAM" id="MobiDB-lite"/>
    </source>
</evidence>
<dbReference type="InterPro" id="IPR015919">
    <property type="entry name" value="Cadherin-like_sf"/>
</dbReference>
<comment type="similarity">
    <text evidence="9">Belongs to the serpin family.</text>
</comment>
<name>A0A8W8LJ48_MAGGI</name>
<evidence type="ECO:0000256" key="7">
    <source>
        <dbReference type="ARBA" id="ARBA00023136"/>
    </source>
</evidence>
<keyword evidence="4 8" id="KW-0106">Calcium</keyword>
<dbReference type="SUPFAM" id="SSF49313">
    <property type="entry name" value="Cadherin-like"/>
    <property type="match status" value="11"/>
</dbReference>
<dbReference type="PANTHER" id="PTHR24025">
    <property type="entry name" value="DESMOGLEIN FAMILY MEMBER"/>
    <property type="match status" value="1"/>
</dbReference>
<dbReference type="PROSITE" id="PS00232">
    <property type="entry name" value="CADHERIN_1"/>
    <property type="match status" value="3"/>
</dbReference>
<feature type="domain" description="Cadherin" evidence="12">
    <location>
        <begin position="522"/>
        <end position="627"/>
    </location>
</feature>
<dbReference type="InterPro" id="IPR042185">
    <property type="entry name" value="Serpin_sf_2"/>
</dbReference>
<feature type="domain" description="Cadherin" evidence="12">
    <location>
        <begin position="723"/>
        <end position="827"/>
    </location>
</feature>
<feature type="domain" description="Cadherin" evidence="12">
    <location>
        <begin position="1235"/>
        <end position="1339"/>
    </location>
</feature>
<feature type="domain" description="Cadherin" evidence="12">
    <location>
        <begin position="635"/>
        <end position="723"/>
    </location>
</feature>
<protein>
    <recommendedName>
        <fullName evidence="12">Cadherin domain-containing protein</fullName>
    </recommendedName>
</protein>
<evidence type="ECO:0000256" key="9">
    <source>
        <dbReference type="RuleBase" id="RU000411"/>
    </source>
</evidence>
<feature type="domain" description="Cadherin" evidence="12">
    <location>
        <begin position="828"/>
        <end position="928"/>
    </location>
</feature>
<dbReference type="Pfam" id="PF00079">
    <property type="entry name" value="Serpin"/>
    <property type="match status" value="1"/>
</dbReference>
<evidence type="ECO:0000256" key="11">
    <source>
        <dbReference type="SAM" id="Phobius"/>
    </source>
</evidence>
<dbReference type="SMART" id="SM00112">
    <property type="entry name" value="CA"/>
    <property type="match status" value="12"/>
</dbReference>
<feature type="region of interest" description="Disordered" evidence="10">
    <location>
        <begin position="1947"/>
        <end position="1969"/>
    </location>
</feature>
<dbReference type="PANTHER" id="PTHR24025:SF31">
    <property type="entry name" value="NEURAL-CADHERIN"/>
    <property type="match status" value="1"/>
</dbReference>
<sequence length="2007" mass="220550">MLQTDILLIVILSVCVGIYTAMATSQPFRNKETASAFGDANKAFMLSLLKELPQASNVFYSPFSISTALAMVHLGARTDTLKEMDQVLHFDKMGKETHSAFGGYQEYLSKKTGDITLKTANKIYQSLRFKPEETFMIECEKHFKTTAESMDFSQSAVASSKINSWVSQQTENKIQNLVPADALDALTFMVLINAIYFKGNWKSQFQSENTQKMEFRNEKDKYMTDMMYQKASFRFCYLPDMQMNALDIPYQGDKLSMLVLLPMAVDGLNDLEKKLSERLLNDVIGSLMEKKVEVYLPKFKMESTFKLRPYLSAMGMSSAFDENKADFSGMDKGKDVYISEVFHKAFVEVNEEGSEAAAATAVKMAAKRSIQITPEFRANHPFLFFIRDSVNDVILFSGRFYQPIDTPEFSYGARVPAFTEDVIVVHIQEEPRDELVATLDCKTPSNVDCELAISDSKFTLTNNEIRTSSSDGIDYEALADVNFVYVLQVNGTDPTDATRQYTAVATVFVYINPVNEFSPTFVGAPFTASVPEDARVGYNVIQLSGEDRDLGVHGQILFSITAGNEDGKFDINPSTGRIFTNGTLDFETRTSYTLKVQLSDGDRTVTEDVVINVDPVNDNYPQCTPTVYHVTMGDELALTGTTIQTLTCSDLDGDSLTYSIDSGDVDGAFRMGPGATVQLKKDLDANQNPLDYLLTIRVSDGSRSTDALFRIYVIKNNTKAPEFLTNPTIQVPESQAVGTEIVPYTAQDPDQTPYGIVSYEINSVSNGGGDYFLVEERTGSIKLARPLDYESIKSYLITVVSIDGGGLKGTGTVTITVVNENDNIPECTTYSEGYNIPEDTDVNSVISADIQCTDADGDGLTFDLNPSGSPFDLLDAANNVRVVLKEPLDFETQPFYQLDISVMDGGAVPVMITIAINVVNVNEFPPVFTDTGLYYSTLNETSQPGVTVAMVTATDGDLDQLTYSFRTPEPAFNLGPSSGLIILSQTLDAEMTSSYVLQVLASDGQNTATARVTVTVRDVNEPPTFDKDSYAFTNVENTPVGTVVEKVVARDPDLVGNNAVFRYAIISGNINSHFFIDPDDGTITVAVPVNYEVTRSVLLVIEVTDFGLPPLSDKCTVNISIQDVNDNAPEFPTTTLTKFLPENATISEVVTRVSAKDVDSDRDNNNVFTFRTSSAVPFDVDPDTGDVTVINTLDREFQESYEMVIEAEDGGFPPKTGQVTLTVILTDVNDNPPLILGTYDRSIPENEPVHSLIFSLSAKDPDTGDNGRFLYSIISGNPDFHFRIEQTRGYVQISTDLDRERQPLYELVIQATDLGTPRKSSTITATVTLTDVNDMTPRFNQDVYSLTVPENSIIGTSIGTISATDSDLGNNAIVTYRIKSFLEGHGGKFTVDTLTGELRIIANLDREVEEFYSVKVIAEDRGSLSSEAIVNITIQDKNDNAPIFTRRIYSTEVLENFAVGGVLLSVTAHDADKGSNARISYSIDMNSLDGAIANEHFSMNPTSGDITSLKQLDRELYANISMSVIATDGGTPAQFSNSTVTIFIEDINDNRPIFLPSFYNAEVSYEPACDHVITTVTAYDKDLEKNAEVVYEMDPIYGENQFLLDPESGQIRTNMNVNESRNVILVRAHDLGTPSLMTSLSAKIRIDSFNASETILLFTLAMKLSTYLRKEGEFLALIKATIEEFYASAYVRRWCIEDKTTAVVVYVYAVKNDLTNWESNLVLDKPFMTNGEFLESLELNENNIPTINGTDKAWRDLLVTDVQPLGKNIVYPTGSSRASGGAKTSGLVIALAVIFSILALVLLVALILCLLWRRKLKKRKEDASKSKPKLIKVQSKANRSLGDPNSSEKKPFVLDGEDITGSGRHVTNVGKPLMVFPGMGSPGSRSARLKGSPTESGLETDGDTDSMTKIDIDGVRERLVSPSGVKAGMKGSPSIASLRRGVVKGLNNAGEDGHVTSASDGKSSARTYENRGIDPVTGWVYEDNVDKNGRQWLRTPDGDPIFQNSFI</sequence>
<dbReference type="InterPro" id="IPR023795">
    <property type="entry name" value="Serpin_CS"/>
</dbReference>
<dbReference type="Pfam" id="PF00028">
    <property type="entry name" value="Cadherin"/>
    <property type="match status" value="8"/>
</dbReference>
<dbReference type="Gene3D" id="3.30.497.10">
    <property type="entry name" value="Antithrombin, subunit I, domain 2"/>
    <property type="match status" value="1"/>
</dbReference>
<dbReference type="Proteomes" id="UP000005408">
    <property type="component" value="Unassembled WGS sequence"/>
</dbReference>
<dbReference type="PRINTS" id="PR00205">
    <property type="entry name" value="CADHERIN"/>
</dbReference>
<accession>A0A8W8LJ48</accession>
<evidence type="ECO:0000313" key="13">
    <source>
        <dbReference type="EnsemblMetazoa" id="G28501.1:cds"/>
    </source>
</evidence>
<dbReference type="CDD" id="cd11304">
    <property type="entry name" value="Cadherin_repeat"/>
    <property type="match status" value="10"/>
</dbReference>
<dbReference type="InterPro" id="IPR023796">
    <property type="entry name" value="Serpin_dom"/>
</dbReference>
<dbReference type="FunFam" id="2.60.40.60:FF:000092">
    <property type="entry name" value="Protocadherin 8"/>
    <property type="match status" value="2"/>
</dbReference>
<feature type="domain" description="Cadherin" evidence="12">
    <location>
        <begin position="930"/>
        <end position="1025"/>
    </location>
</feature>
<evidence type="ECO:0000259" key="12">
    <source>
        <dbReference type="PROSITE" id="PS50268"/>
    </source>
</evidence>
<evidence type="ECO:0000256" key="8">
    <source>
        <dbReference type="PROSITE-ProRule" id="PRU00043"/>
    </source>
</evidence>
<evidence type="ECO:0000256" key="2">
    <source>
        <dbReference type="ARBA" id="ARBA00022692"/>
    </source>
</evidence>
<dbReference type="InterPro" id="IPR020894">
    <property type="entry name" value="Cadherin_CS"/>
</dbReference>
<dbReference type="CDD" id="cd00172">
    <property type="entry name" value="serpin"/>
    <property type="match status" value="1"/>
</dbReference>
<feature type="transmembrane region" description="Helical" evidence="11">
    <location>
        <begin position="1787"/>
        <end position="1812"/>
    </location>
</feature>
<feature type="domain" description="Cadherin" evidence="12">
    <location>
        <begin position="1445"/>
        <end position="1554"/>
    </location>
</feature>
<evidence type="ECO:0000256" key="5">
    <source>
        <dbReference type="ARBA" id="ARBA00022889"/>
    </source>
</evidence>
<evidence type="ECO:0000256" key="6">
    <source>
        <dbReference type="ARBA" id="ARBA00022989"/>
    </source>
</evidence>
<feature type="domain" description="Cadherin" evidence="12">
    <location>
        <begin position="1132"/>
        <end position="1235"/>
    </location>
</feature>
<feature type="region of interest" description="Disordered" evidence="10">
    <location>
        <begin position="1880"/>
        <end position="1908"/>
    </location>
</feature>
<comment type="subcellular location">
    <subcellularLocation>
        <location evidence="1">Membrane</location>
    </subcellularLocation>
</comment>
<dbReference type="PROSITE" id="PS50268">
    <property type="entry name" value="CADHERIN_2"/>
    <property type="match status" value="12"/>
</dbReference>
<dbReference type="FunFam" id="2.60.40.60:FF:000134">
    <property type="entry name" value="protocadherin Fat 4"/>
    <property type="match status" value="1"/>
</dbReference>
<organism evidence="13 14">
    <name type="scientific">Magallana gigas</name>
    <name type="common">Pacific oyster</name>
    <name type="synonym">Crassostrea gigas</name>
    <dbReference type="NCBI Taxonomy" id="29159"/>
    <lineage>
        <taxon>Eukaryota</taxon>
        <taxon>Metazoa</taxon>
        <taxon>Spiralia</taxon>
        <taxon>Lophotrochozoa</taxon>
        <taxon>Mollusca</taxon>
        <taxon>Bivalvia</taxon>
        <taxon>Autobranchia</taxon>
        <taxon>Pteriomorphia</taxon>
        <taxon>Ostreida</taxon>
        <taxon>Ostreoidea</taxon>
        <taxon>Ostreidae</taxon>
        <taxon>Magallana</taxon>
    </lineage>
</organism>
<evidence type="ECO:0000313" key="14">
    <source>
        <dbReference type="Proteomes" id="UP000005408"/>
    </source>
</evidence>
<dbReference type="InterPro" id="IPR036186">
    <property type="entry name" value="Serpin_sf"/>
</dbReference>
<keyword evidence="6 11" id="KW-1133">Transmembrane helix</keyword>
<dbReference type="GO" id="GO:0007156">
    <property type="term" value="P:homophilic cell adhesion via plasma membrane adhesion molecules"/>
    <property type="evidence" value="ECO:0007669"/>
    <property type="project" value="InterPro"/>
</dbReference>
<keyword evidence="7 11" id="KW-0472">Membrane</keyword>
<keyword evidence="2 11" id="KW-0812">Transmembrane</keyword>
<proteinExistence type="inferred from homology"/>
<feature type="domain" description="Cadherin" evidence="12">
    <location>
        <begin position="1026"/>
        <end position="1131"/>
    </location>
</feature>
<keyword evidence="3" id="KW-0677">Repeat</keyword>
<feature type="domain" description="Cadherin" evidence="12">
    <location>
        <begin position="458"/>
        <end position="521"/>
    </location>
</feature>
<dbReference type="InterPro" id="IPR002126">
    <property type="entry name" value="Cadherin-like_dom"/>
</dbReference>
<dbReference type="PROSITE" id="PS00284">
    <property type="entry name" value="SERPIN"/>
    <property type="match status" value="1"/>
</dbReference>
<dbReference type="GO" id="GO:0005509">
    <property type="term" value="F:calcium ion binding"/>
    <property type="evidence" value="ECO:0007669"/>
    <property type="project" value="UniProtKB-UniRule"/>
</dbReference>
<evidence type="ECO:0000256" key="3">
    <source>
        <dbReference type="ARBA" id="ARBA00022737"/>
    </source>
</evidence>
<feature type="region of interest" description="Disordered" evidence="10">
    <location>
        <begin position="1823"/>
        <end position="1855"/>
    </location>
</feature>
<dbReference type="Gene3D" id="2.30.39.10">
    <property type="entry name" value="Alpha-1-antitrypsin, domain 1"/>
    <property type="match status" value="1"/>
</dbReference>
<dbReference type="SMART" id="SM00093">
    <property type="entry name" value="SERPIN"/>
    <property type="match status" value="1"/>
</dbReference>
<dbReference type="InterPro" id="IPR042178">
    <property type="entry name" value="Serpin_sf_1"/>
</dbReference>
<dbReference type="SUPFAM" id="SSF56574">
    <property type="entry name" value="Serpins"/>
    <property type="match status" value="1"/>
</dbReference>
<dbReference type="EnsemblMetazoa" id="G28501.1">
    <property type="protein sequence ID" value="G28501.1:cds"/>
    <property type="gene ID" value="G28501"/>
</dbReference>
<reference evidence="13" key="1">
    <citation type="submission" date="2022-08" db="UniProtKB">
        <authorList>
            <consortium name="EnsemblMetazoa"/>
        </authorList>
    </citation>
    <scope>IDENTIFICATION</scope>
    <source>
        <strain evidence="13">05x7-T-G4-1.051#20</strain>
    </source>
</reference>
<feature type="domain" description="Cadherin" evidence="12">
    <location>
        <begin position="1340"/>
        <end position="1444"/>
    </location>
</feature>
<keyword evidence="14" id="KW-1185">Reference proteome</keyword>
<dbReference type="FunFam" id="2.60.40.60:FF:000020">
    <property type="entry name" value="Dachsous cadherin-related 1b"/>
    <property type="match status" value="4"/>
</dbReference>
<dbReference type="InterPro" id="IPR050971">
    <property type="entry name" value="Cadherin-domain_protein"/>
</dbReference>
<evidence type="ECO:0000256" key="4">
    <source>
        <dbReference type="ARBA" id="ARBA00022837"/>
    </source>
</evidence>
<evidence type="ECO:0000256" key="1">
    <source>
        <dbReference type="ARBA" id="ARBA00004370"/>
    </source>
</evidence>
<feature type="compositionally biased region" description="Polar residues" evidence="10">
    <location>
        <begin position="1956"/>
        <end position="1967"/>
    </location>
</feature>